<dbReference type="AlphaFoldDB" id="A0A0Q0CZF0"/>
<sequence>MELKTNVDNSRRLDHLHMTQLSVSLNRLIPDSLTKPRRHHLRQIAVEAYVPGY</sequence>
<evidence type="ECO:0000313" key="2">
    <source>
        <dbReference type="Proteomes" id="UP000050317"/>
    </source>
</evidence>
<reference evidence="1 2" key="1">
    <citation type="submission" date="2015-09" db="EMBL/GenBank/DDBJ databases">
        <title>Genome announcement of multiple Pseudomonas syringae strains.</title>
        <authorList>
            <person name="Thakur S."/>
            <person name="Wang P.W."/>
            <person name="Gong Y."/>
            <person name="Weir B.S."/>
            <person name="Guttman D.S."/>
        </authorList>
    </citation>
    <scope>NUCLEOTIDE SEQUENCE [LARGE SCALE GENOMIC DNA]</scope>
    <source>
        <strain evidence="1 2">ICMP3963</strain>
    </source>
</reference>
<comment type="caution">
    <text evidence="1">The sequence shown here is derived from an EMBL/GenBank/DDBJ whole genome shotgun (WGS) entry which is preliminary data.</text>
</comment>
<name>A0A0Q0CZF0_9PSED</name>
<dbReference type="Proteomes" id="UP000050317">
    <property type="component" value="Unassembled WGS sequence"/>
</dbReference>
<dbReference type="EMBL" id="LJRR01000387">
    <property type="protein sequence ID" value="KPZ10626.1"/>
    <property type="molecule type" value="Genomic_DNA"/>
</dbReference>
<evidence type="ECO:0000313" key="1">
    <source>
        <dbReference type="EMBL" id="KPZ10626.1"/>
    </source>
</evidence>
<accession>A0A0Q0CZF0</accession>
<gene>
    <name evidence="1" type="ORF">ALO40_200283</name>
</gene>
<protein>
    <submittedName>
        <fullName evidence="1">Prophage PssSM-03</fullName>
    </submittedName>
</protein>
<proteinExistence type="predicted"/>
<dbReference type="PATRIC" id="fig|251703.9.peg.5541"/>
<organism evidence="1 2">
    <name type="scientific">Pseudomonas syringae pv. viburni</name>
    <dbReference type="NCBI Taxonomy" id="251703"/>
    <lineage>
        <taxon>Bacteria</taxon>
        <taxon>Pseudomonadati</taxon>
        <taxon>Pseudomonadota</taxon>
        <taxon>Gammaproteobacteria</taxon>
        <taxon>Pseudomonadales</taxon>
        <taxon>Pseudomonadaceae</taxon>
        <taxon>Pseudomonas</taxon>
    </lineage>
</organism>